<protein>
    <recommendedName>
        <fullName evidence="1">Helix-turn-helix domain-containing protein</fullName>
    </recommendedName>
</protein>
<evidence type="ECO:0000313" key="2">
    <source>
        <dbReference type="EMBL" id="AXA37410.1"/>
    </source>
</evidence>
<dbReference type="KEGG" id="schv:BRCON_2668"/>
<accession>A0A2Z4Y861</accession>
<sequence length="78" mass="9163">MSELWTVARVAKFLDVSKKRVYQLIQQGRLDSLKLSPRTTRVTRESVERLVAEGKARQREELGLDWIVAPRKRRNVNE</sequence>
<feature type="domain" description="Helix-turn-helix" evidence="1">
    <location>
        <begin position="6"/>
        <end position="53"/>
    </location>
</feature>
<dbReference type="InterPro" id="IPR010093">
    <property type="entry name" value="SinI_DNA-bd"/>
</dbReference>
<evidence type="ECO:0000259" key="1">
    <source>
        <dbReference type="Pfam" id="PF12728"/>
    </source>
</evidence>
<gene>
    <name evidence="2" type="ORF">BRCON_2668</name>
</gene>
<dbReference type="AlphaFoldDB" id="A0A2Z4Y861"/>
<evidence type="ECO:0000313" key="3">
    <source>
        <dbReference type="Proteomes" id="UP000262583"/>
    </source>
</evidence>
<dbReference type="GO" id="GO:0003677">
    <property type="term" value="F:DNA binding"/>
    <property type="evidence" value="ECO:0007669"/>
    <property type="project" value="InterPro"/>
</dbReference>
<dbReference type="NCBIfam" id="TIGR01764">
    <property type="entry name" value="excise"/>
    <property type="match status" value="1"/>
</dbReference>
<organism evidence="2 3">
    <name type="scientific">Sumerlaea chitinivorans</name>
    <dbReference type="NCBI Taxonomy" id="2250252"/>
    <lineage>
        <taxon>Bacteria</taxon>
        <taxon>Candidatus Sumerlaeota</taxon>
        <taxon>Candidatus Sumerlaeia</taxon>
        <taxon>Candidatus Sumerlaeales</taxon>
        <taxon>Candidatus Sumerlaeaceae</taxon>
        <taxon>Candidatus Sumerlaea</taxon>
    </lineage>
</organism>
<reference evidence="2 3" key="1">
    <citation type="submission" date="2018-05" db="EMBL/GenBank/DDBJ databases">
        <title>A metagenomic window into the 2 km-deep terrestrial subsurface aquifer revealed taxonomically and functionally diverse microbial community comprising novel uncultured bacterial lineages.</title>
        <authorList>
            <person name="Kadnikov V.V."/>
            <person name="Mardanov A.V."/>
            <person name="Beletsky A.V."/>
            <person name="Banks D."/>
            <person name="Pimenov N.V."/>
            <person name="Frank Y.A."/>
            <person name="Karnachuk O.V."/>
            <person name="Ravin N.V."/>
        </authorList>
    </citation>
    <scope>NUCLEOTIDE SEQUENCE [LARGE SCALE GENOMIC DNA]</scope>
    <source>
        <strain evidence="2">BY</strain>
    </source>
</reference>
<dbReference type="Proteomes" id="UP000262583">
    <property type="component" value="Chromosome"/>
</dbReference>
<dbReference type="Pfam" id="PF12728">
    <property type="entry name" value="HTH_17"/>
    <property type="match status" value="1"/>
</dbReference>
<name>A0A2Z4Y861_SUMC1</name>
<dbReference type="InterPro" id="IPR041657">
    <property type="entry name" value="HTH_17"/>
</dbReference>
<proteinExistence type="predicted"/>
<dbReference type="EMBL" id="CP030759">
    <property type="protein sequence ID" value="AXA37410.1"/>
    <property type="molecule type" value="Genomic_DNA"/>
</dbReference>